<proteinExistence type="predicted"/>
<dbReference type="InterPro" id="IPR050297">
    <property type="entry name" value="LipidA_mod_glycosyltrf_83"/>
</dbReference>
<reference evidence="10 12" key="2">
    <citation type="submission" date="2019-09" db="EMBL/GenBank/DDBJ databases">
        <title>A bacterium isolated from glacier soil.</title>
        <authorList>
            <person name="Liu Q."/>
        </authorList>
    </citation>
    <scope>NUCLEOTIDE SEQUENCE [LARGE SCALE GENOMIC DNA]</scope>
    <source>
        <strain evidence="10 12">MDT1-10-3</strain>
    </source>
</reference>
<dbReference type="GO" id="GO:0009103">
    <property type="term" value="P:lipopolysaccharide biosynthetic process"/>
    <property type="evidence" value="ECO:0007669"/>
    <property type="project" value="UniProtKB-ARBA"/>
</dbReference>
<feature type="domain" description="Glycosyltransferase RgtA/B/C/D-like" evidence="9">
    <location>
        <begin position="86"/>
        <end position="225"/>
    </location>
</feature>
<evidence type="ECO:0000256" key="6">
    <source>
        <dbReference type="ARBA" id="ARBA00022989"/>
    </source>
</evidence>
<feature type="transmembrane region" description="Helical" evidence="8">
    <location>
        <begin position="311"/>
        <end position="328"/>
    </location>
</feature>
<evidence type="ECO:0000313" key="10">
    <source>
        <dbReference type="EMBL" id="KAA6437756.1"/>
    </source>
</evidence>
<feature type="transmembrane region" description="Helical" evidence="8">
    <location>
        <begin position="134"/>
        <end position="152"/>
    </location>
</feature>
<sequence>MYLLSKVVAPILTKRPESVLRYGNSKSTTMRDLYMVFIIMAGILLRLFHYLDNRSLWLDELYLGISLIKMDFWELATQPLAYEQKAPLGYLWTVKFCVLLFGKGEMALRLFSLLSGIATLFVFVPVARYFLKPWAALVALALLALATPVVYHSVEAKQYATELLASVLALFFYLRYHRQTEIGPLLKWGVAGAVLLWFSYSVIFVLASLAITVSLDKILKRKWGRLFRYGWAFVPWLLSFGVIYGLFLGKTKDSAWLIHFFQHYYDAFLPLLPTSLNDLKWFPAKALSLLKNPMGQNALHLHWPYAYVLEHLRVVPFLLMVGGALLLAKKNRERFLVLVMPVLLVLFASGLKLYPFHERFLLFLFPMFTLLTCYGAQALNSFWGKRQKMPLVLGCLLLTPAVWNTVWEVYNPRLFTRKEASREALLFIQKNYQRGDVVYVYWNMRQAYAYYQEAYQLTFPVIQGKDVKNASATQTDYLKNLEPDFQQVKSHKRVLFLYNEYIKSDIGQFVGQPTWYFQSVPGKMLEPAFETLGKKLSQGFNAIGAVVSVYDVSPN</sequence>
<keyword evidence="6 8" id="KW-1133">Transmembrane helix</keyword>
<keyword evidence="13" id="KW-1185">Reference proteome</keyword>
<evidence type="ECO:0000256" key="1">
    <source>
        <dbReference type="ARBA" id="ARBA00004651"/>
    </source>
</evidence>
<dbReference type="Pfam" id="PF13231">
    <property type="entry name" value="PMT_2"/>
    <property type="match status" value="1"/>
</dbReference>
<keyword evidence="5 8" id="KW-0812">Transmembrane</keyword>
<evidence type="ECO:0000313" key="13">
    <source>
        <dbReference type="Proteomes" id="UP001570846"/>
    </source>
</evidence>
<evidence type="ECO:0000256" key="2">
    <source>
        <dbReference type="ARBA" id="ARBA00022475"/>
    </source>
</evidence>
<dbReference type="GO" id="GO:0016763">
    <property type="term" value="F:pentosyltransferase activity"/>
    <property type="evidence" value="ECO:0007669"/>
    <property type="project" value="TreeGrafter"/>
</dbReference>
<evidence type="ECO:0000256" key="3">
    <source>
        <dbReference type="ARBA" id="ARBA00022676"/>
    </source>
</evidence>
<dbReference type="Proteomes" id="UP000323866">
    <property type="component" value="Unassembled WGS sequence"/>
</dbReference>
<keyword evidence="7 8" id="KW-0472">Membrane</keyword>
<name>A0A5M8QT00_9BACT</name>
<feature type="transmembrane region" description="Helical" evidence="8">
    <location>
        <begin position="159"/>
        <end position="176"/>
    </location>
</feature>
<dbReference type="RefSeq" id="WP_149097376.1">
    <property type="nucleotide sequence ID" value="NZ_BMMG01000001.1"/>
</dbReference>
<organism evidence="10 12">
    <name type="scientific">Rufibacter glacialis</name>
    <dbReference type="NCBI Taxonomy" id="1259555"/>
    <lineage>
        <taxon>Bacteria</taxon>
        <taxon>Pseudomonadati</taxon>
        <taxon>Bacteroidota</taxon>
        <taxon>Cytophagia</taxon>
        <taxon>Cytophagales</taxon>
        <taxon>Hymenobacteraceae</taxon>
        <taxon>Rufibacter</taxon>
    </lineage>
</organism>
<keyword evidence="3 11" id="KW-0328">Glycosyltransferase</keyword>
<evidence type="ECO:0000259" key="9">
    <source>
        <dbReference type="Pfam" id="PF13231"/>
    </source>
</evidence>
<dbReference type="AlphaFoldDB" id="A0A5M8QT00"/>
<feature type="transmembrane region" description="Helical" evidence="8">
    <location>
        <begin position="188"/>
        <end position="214"/>
    </location>
</feature>
<dbReference type="InterPro" id="IPR038731">
    <property type="entry name" value="RgtA/B/C-like"/>
</dbReference>
<evidence type="ECO:0000256" key="7">
    <source>
        <dbReference type="ARBA" id="ARBA00023136"/>
    </source>
</evidence>
<reference evidence="11 13" key="3">
    <citation type="submission" date="2024-08" db="EMBL/GenBank/DDBJ databases">
        <authorList>
            <person name="Wei W."/>
        </authorList>
    </citation>
    <scope>NUCLEOTIDE SEQUENCE [LARGE SCALE GENOMIC DNA]</scope>
    <source>
        <strain evidence="11 13">XU2</strain>
    </source>
</reference>
<keyword evidence="4 11" id="KW-0808">Transferase</keyword>
<dbReference type="GO" id="GO:0005886">
    <property type="term" value="C:plasma membrane"/>
    <property type="evidence" value="ECO:0007669"/>
    <property type="project" value="UniProtKB-SubCell"/>
</dbReference>
<evidence type="ECO:0000256" key="4">
    <source>
        <dbReference type="ARBA" id="ARBA00022679"/>
    </source>
</evidence>
<gene>
    <name evidence="11" type="ORF">ACD591_14880</name>
    <name evidence="10" type="ORF">FOE74_04445</name>
</gene>
<dbReference type="PANTHER" id="PTHR33908:SF11">
    <property type="entry name" value="MEMBRANE PROTEIN"/>
    <property type="match status" value="1"/>
</dbReference>
<accession>A0A5M8QT00</accession>
<dbReference type="EMBL" id="JBGOGF010000008">
    <property type="protein sequence ID" value="MFA1772584.1"/>
    <property type="molecule type" value="Genomic_DNA"/>
</dbReference>
<evidence type="ECO:0000256" key="8">
    <source>
        <dbReference type="SAM" id="Phobius"/>
    </source>
</evidence>
<comment type="caution">
    <text evidence="10">The sequence shown here is derived from an EMBL/GenBank/DDBJ whole genome shotgun (WGS) entry which is preliminary data.</text>
</comment>
<dbReference type="EC" id="2.4.-.-" evidence="11"/>
<feature type="transmembrane region" description="Helical" evidence="8">
    <location>
        <begin position="391"/>
        <end position="410"/>
    </location>
</feature>
<feature type="transmembrane region" description="Helical" evidence="8">
    <location>
        <begin position="226"/>
        <end position="247"/>
    </location>
</feature>
<dbReference type="EMBL" id="VKKZ01000010">
    <property type="protein sequence ID" value="KAA6437756.1"/>
    <property type="molecule type" value="Genomic_DNA"/>
</dbReference>
<dbReference type="PANTHER" id="PTHR33908">
    <property type="entry name" value="MANNOSYLTRANSFERASE YKCB-RELATED"/>
    <property type="match status" value="1"/>
</dbReference>
<reference evidence="10 12" key="1">
    <citation type="submission" date="2019-07" db="EMBL/GenBank/DDBJ databases">
        <authorList>
            <person name="Qu J.-H."/>
        </authorList>
    </citation>
    <scope>NUCLEOTIDE SEQUENCE [LARGE SCALE GENOMIC DNA]</scope>
    <source>
        <strain evidence="10 12">MDT1-10-3</strain>
    </source>
</reference>
<feature type="transmembrane region" description="Helical" evidence="8">
    <location>
        <begin position="335"/>
        <end position="354"/>
    </location>
</feature>
<feature type="transmembrane region" description="Helical" evidence="8">
    <location>
        <begin position="360"/>
        <end position="379"/>
    </location>
</feature>
<keyword evidence="2" id="KW-1003">Cell membrane</keyword>
<feature type="transmembrane region" description="Helical" evidence="8">
    <location>
        <begin position="110"/>
        <end position="128"/>
    </location>
</feature>
<evidence type="ECO:0000313" key="12">
    <source>
        <dbReference type="Proteomes" id="UP000323866"/>
    </source>
</evidence>
<evidence type="ECO:0000256" key="5">
    <source>
        <dbReference type="ARBA" id="ARBA00022692"/>
    </source>
</evidence>
<protein>
    <submittedName>
        <fullName evidence="11">Glycosyltransferase family 39 protein</fullName>
        <ecNumber evidence="11">2.4.-.-</ecNumber>
    </submittedName>
</protein>
<feature type="transmembrane region" description="Helical" evidence="8">
    <location>
        <begin position="33"/>
        <end position="51"/>
    </location>
</feature>
<comment type="subcellular location">
    <subcellularLocation>
        <location evidence="1">Cell membrane</location>
        <topology evidence="1">Multi-pass membrane protein</topology>
    </subcellularLocation>
</comment>
<evidence type="ECO:0000313" key="11">
    <source>
        <dbReference type="EMBL" id="MFA1772584.1"/>
    </source>
</evidence>
<dbReference type="Proteomes" id="UP001570846">
    <property type="component" value="Unassembled WGS sequence"/>
</dbReference>
<dbReference type="OrthoDB" id="1491458at2"/>